<dbReference type="PROSITE" id="PS00166">
    <property type="entry name" value="ENOYL_COA_HYDRATASE"/>
    <property type="match status" value="1"/>
</dbReference>
<dbReference type="PANTHER" id="PTHR11941">
    <property type="entry name" value="ENOYL-COA HYDRATASE-RELATED"/>
    <property type="match status" value="1"/>
</dbReference>
<proteinExistence type="inferred from homology"/>
<name>A0A2S8J8T7_RHOOP</name>
<evidence type="ECO:0000313" key="10">
    <source>
        <dbReference type="Proteomes" id="UP000239290"/>
    </source>
</evidence>
<dbReference type="RefSeq" id="WP_105416649.1">
    <property type="nucleotide sequence ID" value="NZ_PUIO01000021.1"/>
</dbReference>
<dbReference type="EMBL" id="PUIO01000021">
    <property type="protein sequence ID" value="PQP23448.1"/>
    <property type="molecule type" value="Genomic_DNA"/>
</dbReference>
<dbReference type="GO" id="GO:0006635">
    <property type="term" value="P:fatty acid beta-oxidation"/>
    <property type="evidence" value="ECO:0007669"/>
    <property type="project" value="TreeGrafter"/>
</dbReference>
<dbReference type="InterPro" id="IPR001753">
    <property type="entry name" value="Enoyl-CoA_hydra/iso"/>
</dbReference>
<evidence type="ECO:0000256" key="5">
    <source>
        <dbReference type="ARBA" id="ARBA00023239"/>
    </source>
</evidence>
<keyword evidence="3" id="KW-0276">Fatty acid metabolism</keyword>
<dbReference type="NCBIfam" id="NF005891">
    <property type="entry name" value="PRK07854.1"/>
    <property type="match status" value="1"/>
</dbReference>
<reference evidence="10" key="1">
    <citation type="submission" date="2018-02" db="EMBL/GenBank/DDBJ databases">
        <title>Draft genome sequencing of Rhodococcus opacus KU647198.</title>
        <authorList>
            <person name="Zheng B.-X."/>
        </authorList>
    </citation>
    <scope>NUCLEOTIDE SEQUENCE [LARGE SCALE GENOMIC DNA]</scope>
    <source>
        <strain evidence="10">04-OD7</strain>
    </source>
</reference>
<keyword evidence="5" id="KW-0456">Lyase</keyword>
<dbReference type="Proteomes" id="UP000239290">
    <property type="component" value="Unassembled WGS sequence"/>
</dbReference>
<protein>
    <submittedName>
        <fullName evidence="9">Enoyl-CoA hydratase</fullName>
    </submittedName>
</protein>
<dbReference type="AlphaFoldDB" id="A0A2S8J8T7"/>
<comment type="function">
    <text evidence="1">Could possibly oxidize fatty acids using specific components.</text>
</comment>
<comment type="caution">
    <text evidence="9">The sequence shown here is derived from an EMBL/GenBank/DDBJ whole genome shotgun (WGS) entry which is preliminary data.</text>
</comment>
<gene>
    <name evidence="9" type="ORF">C5613_19110</name>
</gene>
<evidence type="ECO:0000256" key="4">
    <source>
        <dbReference type="ARBA" id="ARBA00023098"/>
    </source>
</evidence>
<sequence length="242" mass="25252">MITLAEYGDVAEITLDRHDKRNALDVAHLTELTAAVKGCVSAGRRVLVITGAGSAFSAGADFGGVYGDGFRTALYTALRAITAAPIPVIAAVNGPAIGAGTQLAIACDLRVVAPDAKFAIPTARNGLAVDPWTIRRLAGLAGGGTARAVLLACDTLDATTAVARGLADRLGTVDEARALAQEIASYAPLSLMYSKHAVQALTEPDSWDDRLDAEFDQCWASADFVESRLARAENRLPKFVGK</sequence>
<comment type="similarity">
    <text evidence="2 8">Belongs to the enoyl-CoA hydratase/isomerase family.</text>
</comment>
<evidence type="ECO:0000256" key="7">
    <source>
        <dbReference type="ARBA" id="ARBA00023717"/>
    </source>
</evidence>
<dbReference type="Pfam" id="PF00378">
    <property type="entry name" value="ECH_1"/>
    <property type="match status" value="1"/>
</dbReference>
<dbReference type="InterPro" id="IPR029045">
    <property type="entry name" value="ClpP/crotonase-like_dom_sf"/>
</dbReference>
<comment type="catalytic activity">
    <reaction evidence="6">
        <text>a (3S)-3-hydroxyacyl-CoA = a (2E)-enoyl-CoA + H2O</text>
        <dbReference type="Rhea" id="RHEA:16105"/>
        <dbReference type="ChEBI" id="CHEBI:15377"/>
        <dbReference type="ChEBI" id="CHEBI:57318"/>
        <dbReference type="ChEBI" id="CHEBI:58856"/>
        <dbReference type="EC" id="4.2.1.17"/>
    </reaction>
</comment>
<evidence type="ECO:0000256" key="2">
    <source>
        <dbReference type="ARBA" id="ARBA00005254"/>
    </source>
</evidence>
<dbReference type="PANTHER" id="PTHR11941:SF169">
    <property type="entry name" value="(7AS)-7A-METHYL-1,5-DIOXO-2,3,5,6,7,7A-HEXAHYDRO-1H-INDENE-CARBOXYL-COA HYDROLASE"/>
    <property type="match status" value="1"/>
</dbReference>
<evidence type="ECO:0000313" key="9">
    <source>
        <dbReference type="EMBL" id="PQP23448.1"/>
    </source>
</evidence>
<evidence type="ECO:0000256" key="3">
    <source>
        <dbReference type="ARBA" id="ARBA00022832"/>
    </source>
</evidence>
<comment type="catalytic activity">
    <reaction evidence="7">
        <text>a 4-saturated-(3S)-3-hydroxyacyl-CoA = a (3E)-enoyl-CoA + H2O</text>
        <dbReference type="Rhea" id="RHEA:20724"/>
        <dbReference type="ChEBI" id="CHEBI:15377"/>
        <dbReference type="ChEBI" id="CHEBI:58521"/>
        <dbReference type="ChEBI" id="CHEBI:137480"/>
        <dbReference type="EC" id="4.2.1.17"/>
    </reaction>
</comment>
<organism evidence="9 10">
    <name type="scientific">Rhodococcus opacus</name>
    <name type="common">Nocardia opaca</name>
    <dbReference type="NCBI Taxonomy" id="37919"/>
    <lineage>
        <taxon>Bacteria</taxon>
        <taxon>Bacillati</taxon>
        <taxon>Actinomycetota</taxon>
        <taxon>Actinomycetes</taxon>
        <taxon>Mycobacteriales</taxon>
        <taxon>Nocardiaceae</taxon>
        <taxon>Rhodococcus</taxon>
    </lineage>
</organism>
<evidence type="ECO:0000256" key="8">
    <source>
        <dbReference type="RuleBase" id="RU003707"/>
    </source>
</evidence>
<dbReference type="CDD" id="cd06558">
    <property type="entry name" value="crotonase-like"/>
    <property type="match status" value="1"/>
</dbReference>
<dbReference type="SUPFAM" id="SSF52096">
    <property type="entry name" value="ClpP/crotonase"/>
    <property type="match status" value="1"/>
</dbReference>
<evidence type="ECO:0000256" key="1">
    <source>
        <dbReference type="ARBA" id="ARBA00002994"/>
    </source>
</evidence>
<evidence type="ECO:0000256" key="6">
    <source>
        <dbReference type="ARBA" id="ARBA00023709"/>
    </source>
</evidence>
<keyword evidence="4" id="KW-0443">Lipid metabolism</keyword>
<dbReference type="Gene3D" id="3.90.226.10">
    <property type="entry name" value="2-enoyl-CoA Hydratase, Chain A, domain 1"/>
    <property type="match status" value="1"/>
</dbReference>
<dbReference type="GO" id="GO:0004300">
    <property type="term" value="F:enoyl-CoA hydratase activity"/>
    <property type="evidence" value="ECO:0007669"/>
    <property type="project" value="UniProtKB-EC"/>
</dbReference>
<accession>A0A2S8J8T7</accession>
<dbReference type="InterPro" id="IPR018376">
    <property type="entry name" value="Enoyl-CoA_hyd/isom_CS"/>
</dbReference>